<dbReference type="PROSITE" id="PS51938">
    <property type="entry name" value="SUZ_C"/>
    <property type="match status" value="1"/>
</dbReference>
<keyword evidence="4" id="KW-0694">RNA-binding</keyword>
<name>A0A8C4QD54_EPTBU</name>
<feature type="region of interest" description="Disordered" evidence="6">
    <location>
        <begin position="333"/>
        <end position="357"/>
    </location>
</feature>
<dbReference type="Ensembl" id="ENSEBUT00000014281.1">
    <property type="protein sequence ID" value="ENSEBUP00000013705.1"/>
    <property type="gene ID" value="ENSEBUG00000008647.1"/>
</dbReference>
<sequence length="890" mass="97728">MSLLDDHPLCRVLSTCYGKLRGDVVIARVDVLIARVDVALKCCCDDGGAWSLGTVGMSYDPGFPSNGHGLPGLRELGSVEKLMASYGFVKCYTRPARLFFHYSQFCGDVNSLKIGDEVEFETATDRKTGKPIAVNLVRMKASSPHFDSSGNERIVGQVVAPIPSRGREPESPSSLLKGSVCYERNGEVFYLNFAHDDVEGNTELGVGDKVSFVLSNKSSGFLGAQEVRLQERKRPDRYHGVVCAMKETFGFIERADQVKEIFFHYSEFRDNLDTLEPGDDVEFGIQERNGKEVAVDVKLLPEGTVVFEDVSIERYEGYVTQALPKAVSKAGSEPLPGRIRVSSPGPTGELPFGEKDPSSKATLLPGDHVAFQLSTDRRDGLQRATAIELLPASFANSQEKREMGVVAALRDGFGFIKCVEREPRMFFHFSEVLDGANSLHISDEVEFTIAPVPKHSSPIRETHLENPTFMERDAKYQDALLPQRNHAIRIVRLPRGSVVFSTVLESRCVGIVEQEAVGPSGWNSAQGGSSPGRGKEKDSELGIILFDEDDEQKSITFHLKDIESRIIPKCGDKVEFSLVEMKRSGQRSAVGVRVLGREAVGRRSSGGRQMGFIATLKDTFGFIENAQHTQEIFFHYSEFSGDVSALELGDAVEFSLGKPKGNKISAERVAFMNPASVPHDEVAPTIYLGRVVRPLRSVDPQQSEYQGLIEITEDGSLKGEKFPYGVLGLATRADIVQRGESVKLQLCTTASGGITMATNITPMRTVEKALVDSVKGEFGFLAFEVSEGKKLFFHQSEVQGGHELQPGDEVEFSVVQNPKSGKASACSIRRINEAANVAPAPRPERLVNRLRSLTLDDSNAPRLVITRNPRGPDGTRGFTVERQLLQDRSD</sequence>
<feature type="domain" description="CSD" evidence="7">
    <location>
        <begin position="608"/>
        <end position="671"/>
    </location>
</feature>
<reference evidence="9" key="1">
    <citation type="submission" date="2025-08" db="UniProtKB">
        <authorList>
            <consortium name="Ensembl"/>
        </authorList>
    </citation>
    <scope>IDENTIFICATION</scope>
</reference>
<dbReference type="Proteomes" id="UP000694388">
    <property type="component" value="Unplaced"/>
</dbReference>
<feature type="domain" description="CSD" evidence="7">
    <location>
        <begin position="766"/>
        <end position="830"/>
    </location>
</feature>
<evidence type="ECO:0000256" key="4">
    <source>
        <dbReference type="ARBA" id="ARBA00022884"/>
    </source>
</evidence>
<comment type="similarity">
    <text evidence="5">Belongs to the UNR family.</text>
</comment>
<comment type="subcellular location">
    <subcellularLocation>
        <location evidence="1">Cytoplasm</location>
    </subcellularLocation>
</comment>
<dbReference type="PROSITE" id="PS51857">
    <property type="entry name" value="CSD_2"/>
    <property type="match status" value="5"/>
</dbReference>
<evidence type="ECO:0000256" key="5">
    <source>
        <dbReference type="ARBA" id="ARBA00044751"/>
    </source>
</evidence>
<dbReference type="GO" id="GO:0003723">
    <property type="term" value="F:RNA binding"/>
    <property type="evidence" value="ECO:0007669"/>
    <property type="project" value="UniProtKB-KW"/>
</dbReference>
<evidence type="ECO:0000256" key="1">
    <source>
        <dbReference type="ARBA" id="ARBA00004496"/>
    </source>
</evidence>
<dbReference type="Gene3D" id="2.40.50.140">
    <property type="entry name" value="Nucleic acid-binding proteins"/>
    <property type="match status" value="6"/>
</dbReference>
<dbReference type="InterPro" id="IPR019844">
    <property type="entry name" value="CSD_CS"/>
</dbReference>
<organism evidence="9 10">
    <name type="scientific">Eptatretus burgeri</name>
    <name type="common">Inshore hagfish</name>
    <dbReference type="NCBI Taxonomy" id="7764"/>
    <lineage>
        <taxon>Eukaryota</taxon>
        <taxon>Metazoa</taxon>
        <taxon>Chordata</taxon>
        <taxon>Craniata</taxon>
        <taxon>Vertebrata</taxon>
        <taxon>Cyclostomata</taxon>
        <taxon>Myxini</taxon>
        <taxon>Myxiniformes</taxon>
        <taxon>Myxinidae</taxon>
        <taxon>Eptatretinae</taxon>
        <taxon>Eptatretus</taxon>
    </lineage>
</organism>
<protein>
    <submittedName>
        <fullName evidence="9">Cold shock domain containing E1, RNA-binding</fullName>
    </submittedName>
</protein>
<feature type="domain" description="CSD" evidence="7">
    <location>
        <begin position="401"/>
        <end position="466"/>
    </location>
</feature>
<dbReference type="InterPro" id="IPR012340">
    <property type="entry name" value="NA-bd_OB-fold"/>
</dbReference>
<dbReference type="Pfam" id="PF00313">
    <property type="entry name" value="CSD"/>
    <property type="match status" value="5"/>
</dbReference>
<dbReference type="SUPFAM" id="SSF50249">
    <property type="entry name" value="Nucleic acid-binding proteins"/>
    <property type="match status" value="5"/>
</dbReference>
<keyword evidence="2" id="KW-0963">Cytoplasm</keyword>
<evidence type="ECO:0000256" key="6">
    <source>
        <dbReference type="SAM" id="MobiDB-lite"/>
    </source>
</evidence>
<dbReference type="GO" id="GO:0005737">
    <property type="term" value="C:cytoplasm"/>
    <property type="evidence" value="ECO:0007669"/>
    <property type="project" value="UniProtKB-SubCell"/>
</dbReference>
<dbReference type="PROSITE" id="PS00352">
    <property type="entry name" value="CSD_1"/>
    <property type="match status" value="3"/>
</dbReference>
<feature type="domain" description="CSD" evidence="7">
    <location>
        <begin position="237"/>
        <end position="299"/>
    </location>
</feature>
<dbReference type="AlphaFoldDB" id="A0A8C4QD54"/>
<evidence type="ECO:0000313" key="10">
    <source>
        <dbReference type="Proteomes" id="UP000694388"/>
    </source>
</evidence>
<dbReference type="InterPro" id="IPR011129">
    <property type="entry name" value="CSD"/>
</dbReference>
<dbReference type="PANTHER" id="PTHR12913:SF1">
    <property type="entry name" value="COLD SHOCK DOMAIN-CONTAINING PROTEIN E1"/>
    <property type="match status" value="1"/>
</dbReference>
<dbReference type="InterPro" id="IPR056400">
    <property type="entry name" value="CSDE1"/>
</dbReference>
<reference evidence="9" key="2">
    <citation type="submission" date="2025-09" db="UniProtKB">
        <authorList>
            <consortium name="Ensembl"/>
        </authorList>
    </citation>
    <scope>IDENTIFICATION</scope>
</reference>
<evidence type="ECO:0000259" key="7">
    <source>
        <dbReference type="PROSITE" id="PS51857"/>
    </source>
</evidence>
<evidence type="ECO:0000259" key="8">
    <source>
        <dbReference type="PROSITE" id="PS51938"/>
    </source>
</evidence>
<evidence type="ECO:0000256" key="3">
    <source>
        <dbReference type="ARBA" id="ARBA00022737"/>
    </source>
</evidence>
<evidence type="ECO:0000313" key="9">
    <source>
        <dbReference type="Ensembl" id="ENSEBUP00000013705.1"/>
    </source>
</evidence>
<dbReference type="GeneTree" id="ENSGT00390000016950"/>
<dbReference type="PANTHER" id="PTHR12913">
    <property type="entry name" value="UNR PROTEIN N-RAS UPSTREAM GENE PROTEIN"/>
    <property type="match status" value="1"/>
</dbReference>
<feature type="domain" description="SUZ-C" evidence="8">
    <location>
        <begin position="841"/>
        <end position="882"/>
    </location>
</feature>
<evidence type="ECO:0000256" key="2">
    <source>
        <dbReference type="ARBA" id="ARBA00022490"/>
    </source>
</evidence>
<feature type="domain" description="CSD" evidence="7">
    <location>
        <begin position="74"/>
        <end position="138"/>
    </location>
</feature>
<dbReference type="Pfam" id="PF12901">
    <property type="entry name" value="SUZ-C"/>
    <property type="match status" value="1"/>
</dbReference>
<dbReference type="Pfam" id="PF23456">
    <property type="entry name" value="CSDE1"/>
    <property type="match status" value="4"/>
</dbReference>
<accession>A0A8C4QD54</accession>
<dbReference type="SMART" id="SM00357">
    <property type="entry name" value="CSP"/>
    <property type="match status" value="5"/>
</dbReference>
<keyword evidence="3" id="KW-0677">Repeat</keyword>
<dbReference type="InterPro" id="IPR002059">
    <property type="entry name" value="CSP_DNA-bd"/>
</dbReference>
<dbReference type="CDD" id="cd04458">
    <property type="entry name" value="CSP_CDS"/>
    <property type="match status" value="2"/>
</dbReference>
<dbReference type="FunFam" id="2.40.50.140:FF:000094">
    <property type="entry name" value="cold shock domain-containing protein E1 isoform X1"/>
    <property type="match status" value="1"/>
</dbReference>
<keyword evidence="10" id="KW-1185">Reference proteome</keyword>
<dbReference type="InterPro" id="IPR024642">
    <property type="entry name" value="SUZ-C"/>
</dbReference>
<proteinExistence type="inferred from homology"/>